<dbReference type="InterPro" id="IPR043325">
    <property type="entry name" value="LTSS"/>
</dbReference>
<dbReference type="Gene3D" id="1.10.110.10">
    <property type="entry name" value="Plant lipid-transfer and hydrophobic proteins"/>
    <property type="match status" value="1"/>
</dbReference>
<evidence type="ECO:0000256" key="10">
    <source>
        <dbReference type="SAM" id="SignalP"/>
    </source>
</evidence>
<evidence type="ECO:0000256" key="6">
    <source>
        <dbReference type="ARBA" id="ARBA00023157"/>
    </source>
</evidence>
<dbReference type="GO" id="GO:0098552">
    <property type="term" value="C:side of membrane"/>
    <property type="evidence" value="ECO:0007669"/>
    <property type="project" value="UniProtKB-KW"/>
</dbReference>
<keyword evidence="4" id="KW-0472">Membrane</keyword>
<accession>A0A2G9G904</accession>
<dbReference type="PANTHER" id="PTHR33044">
    <property type="entry name" value="BIFUNCTIONAL INHIBITOR/LIPID-TRANSFER PROTEIN/SEED STORAGE 2S ALBUMIN SUPERFAMILY PROTEIN-RELATED"/>
    <property type="match status" value="1"/>
</dbReference>
<dbReference type="Proteomes" id="UP000231279">
    <property type="component" value="Unassembled WGS sequence"/>
</dbReference>
<keyword evidence="6" id="KW-1015">Disulfide bond</keyword>
<feature type="compositionally biased region" description="Low complexity" evidence="9">
    <location>
        <begin position="131"/>
        <end position="157"/>
    </location>
</feature>
<name>A0A2G9G904_9LAMI</name>
<evidence type="ECO:0000256" key="9">
    <source>
        <dbReference type="SAM" id="MobiDB-lite"/>
    </source>
</evidence>
<dbReference type="SUPFAM" id="SSF47699">
    <property type="entry name" value="Bifunctional inhibitor/lipid-transfer protein/seed storage 2S albumin"/>
    <property type="match status" value="1"/>
</dbReference>
<evidence type="ECO:0000256" key="3">
    <source>
        <dbReference type="ARBA" id="ARBA00022475"/>
    </source>
</evidence>
<dbReference type="GO" id="GO:0005886">
    <property type="term" value="C:plasma membrane"/>
    <property type="evidence" value="ECO:0007669"/>
    <property type="project" value="UniProtKB-SubCell"/>
</dbReference>
<feature type="chain" id="PRO_5013930261" description="Bifunctional inhibitor/plant lipid transfer protein/seed storage helical domain-containing protein" evidence="10">
    <location>
        <begin position="26"/>
        <end position="210"/>
    </location>
</feature>
<sequence length="210" mass="21150">MASHFLILSLSISISLLLLLSPVSAQTTSACTPSMITTFTPCMNFITNSTVNGSTTPTADCCNSLKSLMINGKDCLCLIATAGVPFQVPINRTAAISLPRLCNMPGVPLQCKASGAPVPAPGPIANGPTLSPNAAAPSPSAKGLPEPLSPSSSPEPDSTVDGSPTGNTGNTGNTGSRAGPTPSAAHSSCSVSFMLLLIAVYGAIANLKYY</sequence>
<feature type="region of interest" description="Disordered" evidence="9">
    <location>
        <begin position="122"/>
        <end position="183"/>
    </location>
</feature>
<dbReference type="CDD" id="cd00010">
    <property type="entry name" value="AAI_LTSS"/>
    <property type="match status" value="1"/>
</dbReference>
<dbReference type="AlphaFoldDB" id="A0A2G9G904"/>
<feature type="compositionally biased region" description="Low complexity" evidence="9">
    <location>
        <begin position="165"/>
        <end position="175"/>
    </location>
</feature>
<dbReference type="STRING" id="429701.A0A2G9G904"/>
<organism evidence="12 13">
    <name type="scientific">Handroanthus impetiginosus</name>
    <dbReference type="NCBI Taxonomy" id="429701"/>
    <lineage>
        <taxon>Eukaryota</taxon>
        <taxon>Viridiplantae</taxon>
        <taxon>Streptophyta</taxon>
        <taxon>Embryophyta</taxon>
        <taxon>Tracheophyta</taxon>
        <taxon>Spermatophyta</taxon>
        <taxon>Magnoliopsida</taxon>
        <taxon>eudicotyledons</taxon>
        <taxon>Gunneridae</taxon>
        <taxon>Pentapetalae</taxon>
        <taxon>asterids</taxon>
        <taxon>lamiids</taxon>
        <taxon>Lamiales</taxon>
        <taxon>Bignoniaceae</taxon>
        <taxon>Crescentiina</taxon>
        <taxon>Tabebuia alliance</taxon>
        <taxon>Handroanthus</taxon>
    </lineage>
</organism>
<dbReference type="InterPro" id="IPR016140">
    <property type="entry name" value="Bifunc_inhib/LTP/seed_store"/>
</dbReference>
<proteinExistence type="inferred from homology"/>
<keyword evidence="4" id="KW-0336">GPI-anchor</keyword>
<comment type="subcellular location">
    <subcellularLocation>
        <location evidence="1">Cell membrane</location>
        <topology evidence="1">Lipid-anchor</topology>
        <topology evidence="1">GPI-anchor</topology>
    </subcellularLocation>
</comment>
<gene>
    <name evidence="12" type="ORF">CDL12_25806</name>
</gene>
<dbReference type="SMART" id="SM00499">
    <property type="entry name" value="AAI"/>
    <property type="match status" value="1"/>
</dbReference>
<keyword evidence="13" id="KW-1185">Reference proteome</keyword>
<evidence type="ECO:0000256" key="2">
    <source>
        <dbReference type="ARBA" id="ARBA00009748"/>
    </source>
</evidence>
<evidence type="ECO:0000256" key="7">
    <source>
        <dbReference type="ARBA" id="ARBA00023180"/>
    </source>
</evidence>
<comment type="caution">
    <text evidence="12">The sequence shown here is derived from an EMBL/GenBank/DDBJ whole genome shotgun (WGS) entry which is preliminary data.</text>
</comment>
<evidence type="ECO:0000256" key="5">
    <source>
        <dbReference type="ARBA" id="ARBA00022729"/>
    </source>
</evidence>
<evidence type="ECO:0000256" key="4">
    <source>
        <dbReference type="ARBA" id="ARBA00022622"/>
    </source>
</evidence>
<keyword evidence="7" id="KW-0325">Glycoprotein</keyword>
<evidence type="ECO:0000256" key="8">
    <source>
        <dbReference type="ARBA" id="ARBA00023288"/>
    </source>
</evidence>
<comment type="similarity">
    <text evidence="2">Belongs to the plant LTP family.</text>
</comment>
<feature type="signal peptide" evidence="10">
    <location>
        <begin position="1"/>
        <end position="25"/>
    </location>
</feature>
<evidence type="ECO:0000259" key="11">
    <source>
        <dbReference type="SMART" id="SM00499"/>
    </source>
</evidence>
<dbReference type="InterPro" id="IPR036312">
    <property type="entry name" value="Bifun_inhib/LTP/seed_sf"/>
</dbReference>
<keyword evidence="8" id="KW-0449">Lipoprotein</keyword>
<protein>
    <recommendedName>
        <fullName evidence="11">Bifunctional inhibitor/plant lipid transfer protein/seed storage helical domain-containing protein</fullName>
    </recommendedName>
</protein>
<feature type="domain" description="Bifunctional inhibitor/plant lipid transfer protein/seed storage helical" evidence="11">
    <location>
        <begin position="31"/>
        <end position="111"/>
    </location>
</feature>
<dbReference type="EMBL" id="NKXS01006303">
    <property type="protein sequence ID" value="PIN01685.1"/>
    <property type="molecule type" value="Genomic_DNA"/>
</dbReference>
<keyword evidence="5 10" id="KW-0732">Signal</keyword>
<evidence type="ECO:0000313" key="13">
    <source>
        <dbReference type="Proteomes" id="UP000231279"/>
    </source>
</evidence>
<reference evidence="13" key="1">
    <citation type="journal article" date="2018" name="Gigascience">
        <title>Genome assembly of the Pink Ipe (Handroanthus impetiginosus, Bignoniaceae), a highly valued, ecologically keystone Neotropical timber forest tree.</title>
        <authorList>
            <person name="Silva-Junior O.B."/>
            <person name="Grattapaglia D."/>
            <person name="Novaes E."/>
            <person name="Collevatti R.G."/>
        </authorList>
    </citation>
    <scope>NUCLEOTIDE SEQUENCE [LARGE SCALE GENOMIC DNA]</scope>
    <source>
        <strain evidence="13">cv. UFG-1</strain>
    </source>
</reference>
<evidence type="ECO:0000313" key="12">
    <source>
        <dbReference type="EMBL" id="PIN01685.1"/>
    </source>
</evidence>
<keyword evidence="3" id="KW-1003">Cell membrane</keyword>
<dbReference type="OrthoDB" id="1914452at2759"/>
<dbReference type="Pfam" id="PF14368">
    <property type="entry name" value="LTP_2"/>
    <property type="match status" value="1"/>
</dbReference>
<evidence type="ECO:0000256" key="1">
    <source>
        <dbReference type="ARBA" id="ARBA00004609"/>
    </source>
</evidence>